<dbReference type="PANTHER" id="PTHR46587">
    <property type="entry name" value="NUCLEAR HORMONE RECEPTOR FAMILY"/>
    <property type="match status" value="1"/>
</dbReference>
<dbReference type="Pfam" id="PF00105">
    <property type="entry name" value="zf-C4"/>
    <property type="match status" value="1"/>
</dbReference>
<evidence type="ECO:0000313" key="15">
    <source>
        <dbReference type="EMBL" id="CAP27676.2"/>
    </source>
</evidence>
<protein>
    <submittedName>
        <fullName evidence="15">Protein CBR-NHR-71</fullName>
    </submittedName>
</protein>
<dbReference type="InterPro" id="IPR013088">
    <property type="entry name" value="Znf_NHR/GATA"/>
</dbReference>
<feature type="region of interest" description="Disordered" evidence="12">
    <location>
        <begin position="42"/>
        <end position="70"/>
    </location>
</feature>
<dbReference type="PANTHER" id="PTHR46587:SF5">
    <property type="entry name" value="NUCLEAR HORMONE RECEPTOR FAMILY"/>
    <property type="match status" value="1"/>
</dbReference>
<dbReference type="Gene3D" id="1.10.565.10">
    <property type="entry name" value="Retinoid X Receptor"/>
    <property type="match status" value="1"/>
</dbReference>
<keyword evidence="5 11" id="KW-0862">Zinc</keyword>
<accession>A8X4W6</accession>
<dbReference type="eggNOG" id="KOG3575">
    <property type="taxonomic scope" value="Eukaryota"/>
</dbReference>
<evidence type="ECO:0000256" key="5">
    <source>
        <dbReference type="ARBA" id="ARBA00022833"/>
    </source>
</evidence>
<keyword evidence="9 11" id="KW-0675">Receptor</keyword>
<dbReference type="GO" id="GO:0006357">
    <property type="term" value="P:regulation of transcription by RNA polymerase II"/>
    <property type="evidence" value="ECO:0000318"/>
    <property type="project" value="GO_Central"/>
</dbReference>
<dbReference type="PROSITE" id="PS00031">
    <property type="entry name" value="NUCLEAR_REC_DBD_1"/>
    <property type="match status" value="1"/>
</dbReference>
<dbReference type="SUPFAM" id="SSF48508">
    <property type="entry name" value="Nuclear receptor ligand-binding domain"/>
    <property type="match status" value="1"/>
</dbReference>
<keyword evidence="7 11" id="KW-0238">DNA-binding</keyword>
<gene>
    <name evidence="17" type="primary">nhr-71</name>
    <name evidence="15" type="synonym">Cbr-nhr-71</name>
    <name evidence="17" type="ORF">CBG07379</name>
    <name evidence="15" type="ORF">CBG_07379</name>
</gene>
<dbReference type="SUPFAM" id="SSF57716">
    <property type="entry name" value="Glucocorticoid receptor-like (DNA-binding domain)"/>
    <property type="match status" value="1"/>
</dbReference>
<keyword evidence="4 11" id="KW-0863">Zinc-finger</keyword>
<evidence type="ECO:0000259" key="14">
    <source>
        <dbReference type="PROSITE" id="PS51843"/>
    </source>
</evidence>
<evidence type="ECO:0000313" key="17">
    <source>
        <dbReference type="WormBase" id="CBG07379"/>
    </source>
</evidence>
<dbReference type="GO" id="GO:0005634">
    <property type="term" value="C:nucleus"/>
    <property type="evidence" value="ECO:0000318"/>
    <property type="project" value="GO_Central"/>
</dbReference>
<evidence type="ECO:0000256" key="8">
    <source>
        <dbReference type="ARBA" id="ARBA00023163"/>
    </source>
</evidence>
<dbReference type="Gene3D" id="3.30.50.10">
    <property type="entry name" value="Erythroid Transcription Factor GATA-1, subunit A"/>
    <property type="match status" value="1"/>
</dbReference>
<feature type="region of interest" description="Disordered" evidence="12">
    <location>
        <begin position="149"/>
        <end position="193"/>
    </location>
</feature>
<dbReference type="PRINTS" id="PR00047">
    <property type="entry name" value="STROIDFINGER"/>
</dbReference>
<dbReference type="FunCoup" id="A8X4W6">
    <property type="interactions" value="598"/>
</dbReference>
<comment type="subcellular location">
    <subcellularLocation>
        <location evidence="1 11">Nucleus</location>
    </subcellularLocation>
</comment>
<dbReference type="GO" id="GO:0000978">
    <property type="term" value="F:RNA polymerase II cis-regulatory region sequence-specific DNA binding"/>
    <property type="evidence" value="ECO:0007669"/>
    <property type="project" value="InterPro"/>
</dbReference>
<keyword evidence="3 11" id="KW-0479">Metal-binding</keyword>
<feature type="compositionally biased region" description="Low complexity" evidence="12">
    <location>
        <begin position="178"/>
        <end position="193"/>
    </location>
</feature>
<reference evidence="15 16" key="1">
    <citation type="journal article" date="2003" name="PLoS Biol.">
        <title>The genome sequence of Caenorhabditis briggsae: a platform for comparative genomics.</title>
        <authorList>
            <person name="Stein L.D."/>
            <person name="Bao Z."/>
            <person name="Blasiar D."/>
            <person name="Blumenthal T."/>
            <person name="Brent M.R."/>
            <person name="Chen N."/>
            <person name="Chinwalla A."/>
            <person name="Clarke L."/>
            <person name="Clee C."/>
            <person name="Coghlan A."/>
            <person name="Coulson A."/>
            <person name="D'Eustachio P."/>
            <person name="Fitch D.H."/>
            <person name="Fulton L.A."/>
            <person name="Fulton R.E."/>
            <person name="Griffiths-Jones S."/>
            <person name="Harris T.W."/>
            <person name="Hillier L.W."/>
            <person name="Kamath R."/>
            <person name="Kuwabara P.E."/>
            <person name="Mardis E.R."/>
            <person name="Marra M.A."/>
            <person name="Miner T.L."/>
            <person name="Minx P."/>
            <person name="Mullikin J.C."/>
            <person name="Plumb R.W."/>
            <person name="Rogers J."/>
            <person name="Schein J.E."/>
            <person name="Sohrmann M."/>
            <person name="Spieth J."/>
            <person name="Stajich J.E."/>
            <person name="Wei C."/>
            <person name="Willey D."/>
            <person name="Wilson R.K."/>
            <person name="Durbin R."/>
            <person name="Waterston R.H."/>
        </authorList>
    </citation>
    <scope>NUCLEOTIDE SEQUENCE [LARGE SCALE GENOMIC DNA]</scope>
    <source>
        <strain evidence="15 16">AF16</strain>
    </source>
</reference>
<evidence type="ECO:0000256" key="7">
    <source>
        <dbReference type="ARBA" id="ARBA00023125"/>
    </source>
</evidence>
<evidence type="ECO:0000256" key="3">
    <source>
        <dbReference type="ARBA" id="ARBA00022723"/>
    </source>
</evidence>
<evidence type="ECO:0000256" key="10">
    <source>
        <dbReference type="ARBA" id="ARBA00023242"/>
    </source>
</evidence>
<dbReference type="CDD" id="cd06960">
    <property type="entry name" value="NR_DBD_HNF4A"/>
    <property type="match status" value="1"/>
</dbReference>
<keyword evidence="6 11" id="KW-0805">Transcription regulation</keyword>
<name>A8X4W6_CAEBR</name>
<keyword evidence="10 11" id="KW-0539">Nucleus</keyword>
<dbReference type="Proteomes" id="UP000008549">
    <property type="component" value="Unassembled WGS sequence"/>
</dbReference>
<dbReference type="GO" id="GO:0003700">
    <property type="term" value="F:DNA-binding transcription factor activity"/>
    <property type="evidence" value="ECO:0000318"/>
    <property type="project" value="GO_Central"/>
</dbReference>
<keyword evidence="16" id="KW-1185">Reference proteome</keyword>
<dbReference type="PROSITE" id="PS51030">
    <property type="entry name" value="NUCLEAR_REC_DBD_2"/>
    <property type="match status" value="1"/>
</dbReference>
<sequence length="690" mass="78892">MIFVCACISDVRSNRYSYGVGGGNYQVNKICKNHIFSRFLNRERQQRPPSRKRRASVVTNNTSPSSSGPECQVCSAPADGLHYGAISCRSCNAFFRRTVVEKAEYRCKHTNSCVIDPDGRCACRSCRFTKCLEAGMKVSEGKKVALFAAVQPRRDPTGSQKERRKRTLNGDSVSLAGSPPERSSNSFSSDVPTPSSSYIVDAIRTDYGFSTPRRVSTDYVNSPGVYKKHVKLEIDDEPIPSTSTIYKFQMSRQATPTDDDQQEFNHLVFAYGEHQRMMQLSFSTFEQFLDELATGQKLRRMDPVDVSKLSAVELTGLLYWIEKQQPYTDLPSEDKSSLLKRYSVRKLSLDHFYSASKHPEYCARGEFVMNNFTFVPNDRTGFELPDDDPHQIQAKRETFAPTFNRFWSNVIHPFVSMKVNDAEVVFLHIMLLWSVTNNEHVTENTRIVMKRRRDWAMNRLFDWYSDHNTEEPALRLGQMILLLGEIELICDMHCQDFQVAKLFEFCDMSKFWYETLCYAPCNTNVLKFDPNLLENLKLFTAFSVMEANGALPPFIKSEIKQDPGMYNSPDSMNSGSVYNEHQTIEIPLQNGCIPSIQDLQALRELQTLQELQNLQNLHEIQTLQQNIQQKMPQNMQQQQKPSEPNPNVDPSVLVFNAHMLPSVMGPLPDDIERPAPPPIIFQLPSEEIML</sequence>
<dbReference type="Pfam" id="PF00104">
    <property type="entry name" value="Hormone_recep"/>
    <property type="match status" value="1"/>
</dbReference>
<dbReference type="SMART" id="SM00430">
    <property type="entry name" value="HOLI"/>
    <property type="match status" value="1"/>
</dbReference>
<evidence type="ECO:0000256" key="1">
    <source>
        <dbReference type="ARBA" id="ARBA00004123"/>
    </source>
</evidence>
<dbReference type="SMART" id="SM00399">
    <property type="entry name" value="ZnF_C4"/>
    <property type="match status" value="1"/>
</dbReference>
<feature type="domain" description="NR LBD" evidence="14">
    <location>
        <begin position="237"/>
        <end position="519"/>
    </location>
</feature>
<feature type="region of interest" description="Disordered" evidence="12">
    <location>
        <begin position="627"/>
        <end position="649"/>
    </location>
</feature>
<evidence type="ECO:0000259" key="13">
    <source>
        <dbReference type="PROSITE" id="PS51030"/>
    </source>
</evidence>
<dbReference type="STRING" id="6238.A8X4W6"/>
<evidence type="ECO:0000313" key="16">
    <source>
        <dbReference type="Proteomes" id="UP000008549"/>
    </source>
</evidence>
<dbReference type="PROSITE" id="PS51843">
    <property type="entry name" value="NR_LBD"/>
    <property type="match status" value="1"/>
</dbReference>
<dbReference type="InterPro" id="IPR000536">
    <property type="entry name" value="Nucl_hrmn_rcpt_lig-bd"/>
</dbReference>
<evidence type="ECO:0000256" key="9">
    <source>
        <dbReference type="ARBA" id="ARBA00023170"/>
    </source>
</evidence>
<dbReference type="AlphaFoldDB" id="A8X4W6"/>
<feature type="compositionally biased region" description="Low complexity" evidence="12">
    <location>
        <begin position="627"/>
        <end position="641"/>
    </location>
</feature>
<evidence type="ECO:0000256" key="2">
    <source>
        <dbReference type="ARBA" id="ARBA00005993"/>
    </source>
</evidence>
<dbReference type="InterPro" id="IPR049636">
    <property type="entry name" value="HNF4-like_DBD"/>
</dbReference>
<keyword evidence="8 11" id="KW-0804">Transcription</keyword>
<dbReference type="InterPro" id="IPR001628">
    <property type="entry name" value="Znf_hrmn_rcpt"/>
</dbReference>
<evidence type="ECO:0000256" key="4">
    <source>
        <dbReference type="ARBA" id="ARBA00022771"/>
    </source>
</evidence>
<dbReference type="InterPro" id="IPR035500">
    <property type="entry name" value="NHR-like_dom_sf"/>
</dbReference>
<evidence type="ECO:0000256" key="12">
    <source>
        <dbReference type="SAM" id="MobiDB-lite"/>
    </source>
</evidence>
<feature type="compositionally biased region" description="Low complexity" evidence="12">
    <location>
        <begin position="56"/>
        <end position="69"/>
    </location>
</feature>
<dbReference type="WormBase" id="CBG07379">
    <property type="protein sequence ID" value="CBP42645"/>
    <property type="gene ID" value="WBGene00029443"/>
    <property type="gene designation" value="Cbr-nhr-71"/>
</dbReference>
<organism evidence="15 16">
    <name type="scientific">Caenorhabditis briggsae</name>
    <dbReference type="NCBI Taxonomy" id="6238"/>
    <lineage>
        <taxon>Eukaryota</taxon>
        <taxon>Metazoa</taxon>
        <taxon>Ecdysozoa</taxon>
        <taxon>Nematoda</taxon>
        <taxon>Chromadorea</taxon>
        <taxon>Rhabditida</taxon>
        <taxon>Rhabditina</taxon>
        <taxon>Rhabditomorpha</taxon>
        <taxon>Rhabditoidea</taxon>
        <taxon>Rhabditidae</taxon>
        <taxon>Peloderinae</taxon>
        <taxon>Caenorhabditis</taxon>
    </lineage>
</organism>
<dbReference type="EMBL" id="HE601041">
    <property type="protein sequence ID" value="CAP27676.2"/>
    <property type="molecule type" value="Genomic_DNA"/>
</dbReference>
<dbReference type="HOGENOM" id="CLU_030299_0_0_1"/>
<dbReference type="InParanoid" id="A8X4W6"/>
<evidence type="ECO:0000256" key="11">
    <source>
        <dbReference type="RuleBase" id="RU004334"/>
    </source>
</evidence>
<reference evidence="15 16" key="2">
    <citation type="journal article" date="2011" name="PLoS Genet.">
        <title>Caenorhabditis briggsae recombinant inbred line genotypes reveal inter-strain incompatibility and the evolution of recombination.</title>
        <authorList>
            <person name="Ross J.A."/>
            <person name="Koboldt D.C."/>
            <person name="Staisch J.E."/>
            <person name="Chamberlin H.M."/>
            <person name="Gupta B.P."/>
            <person name="Miller R.D."/>
            <person name="Baird S.E."/>
            <person name="Haag E.S."/>
        </authorList>
    </citation>
    <scope>NUCLEOTIDE SEQUENCE [LARGE SCALE GENOMIC DNA]</scope>
    <source>
        <strain evidence="15 16">AF16</strain>
    </source>
</reference>
<dbReference type="OMA" id="IELICDM"/>
<feature type="domain" description="Nuclear receptor" evidence="13">
    <location>
        <begin position="68"/>
        <end position="143"/>
    </location>
</feature>
<evidence type="ECO:0000256" key="6">
    <source>
        <dbReference type="ARBA" id="ARBA00023015"/>
    </source>
</evidence>
<proteinExistence type="inferred from homology"/>
<comment type="similarity">
    <text evidence="2 11">Belongs to the nuclear hormone receptor family.</text>
</comment>
<dbReference type="GO" id="GO:0008270">
    <property type="term" value="F:zinc ion binding"/>
    <property type="evidence" value="ECO:0007669"/>
    <property type="project" value="UniProtKB-KW"/>
</dbReference>